<evidence type="ECO:0000259" key="1">
    <source>
        <dbReference type="PROSITE" id="PS50113"/>
    </source>
</evidence>
<evidence type="ECO:0000313" key="3">
    <source>
        <dbReference type="EMBL" id="WFR94840.1"/>
    </source>
</evidence>
<dbReference type="NCBIfam" id="TIGR00254">
    <property type="entry name" value="GGDEF"/>
    <property type="match status" value="1"/>
</dbReference>
<dbReference type="PANTHER" id="PTHR44757:SF2">
    <property type="entry name" value="BIOFILM ARCHITECTURE MAINTENANCE PROTEIN MBAA"/>
    <property type="match status" value="1"/>
</dbReference>
<dbReference type="RefSeq" id="WP_240538975.1">
    <property type="nucleotide sequence ID" value="NZ_CP117255.1"/>
</dbReference>
<evidence type="ECO:0000259" key="2">
    <source>
        <dbReference type="PROSITE" id="PS50887"/>
    </source>
</evidence>
<dbReference type="InterPro" id="IPR001610">
    <property type="entry name" value="PAC"/>
</dbReference>
<proteinExistence type="predicted"/>
<dbReference type="InterPro" id="IPR000160">
    <property type="entry name" value="GGDEF_dom"/>
</dbReference>
<organism evidence="3 4">
    <name type="scientific">Rhizobium tumorigenes</name>
    <dbReference type="NCBI Taxonomy" id="2041385"/>
    <lineage>
        <taxon>Bacteria</taxon>
        <taxon>Pseudomonadati</taxon>
        <taxon>Pseudomonadota</taxon>
        <taxon>Alphaproteobacteria</taxon>
        <taxon>Hyphomicrobiales</taxon>
        <taxon>Rhizobiaceae</taxon>
        <taxon>Rhizobium/Agrobacterium group</taxon>
        <taxon>Rhizobium</taxon>
    </lineage>
</organism>
<keyword evidence="4" id="KW-1185">Reference proteome</keyword>
<dbReference type="SUPFAM" id="SSF55785">
    <property type="entry name" value="PYP-like sensor domain (PAS domain)"/>
    <property type="match status" value="1"/>
</dbReference>
<protein>
    <submittedName>
        <fullName evidence="3">Sensor domain-containing diguanylate cyclase</fullName>
    </submittedName>
</protein>
<dbReference type="PANTHER" id="PTHR44757">
    <property type="entry name" value="DIGUANYLATE CYCLASE DGCP"/>
    <property type="match status" value="1"/>
</dbReference>
<dbReference type="Gene3D" id="3.30.70.270">
    <property type="match status" value="1"/>
</dbReference>
<dbReference type="KEGG" id="rtu:PR017_13640"/>
<evidence type="ECO:0000313" key="4">
    <source>
        <dbReference type="Proteomes" id="UP000249499"/>
    </source>
</evidence>
<name>A0AAF1KRS2_9HYPH</name>
<dbReference type="SUPFAM" id="SSF55073">
    <property type="entry name" value="Nucleotide cyclase"/>
    <property type="match status" value="1"/>
</dbReference>
<dbReference type="Gene3D" id="3.30.450.20">
    <property type="entry name" value="PAS domain"/>
    <property type="match status" value="1"/>
</dbReference>
<dbReference type="PROSITE" id="PS50887">
    <property type="entry name" value="GGDEF"/>
    <property type="match status" value="1"/>
</dbReference>
<dbReference type="Pfam" id="PF00990">
    <property type="entry name" value="GGDEF"/>
    <property type="match status" value="1"/>
</dbReference>
<reference evidence="3 4" key="1">
    <citation type="journal article" date="2018" name="Sci. Rep.">
        <title>Rhizobium tumorigenes sp. nov., a novel plant tumorigenic bacterium isolated from cane gall tumors on thornless blackberry.</title>
        <authorList>
            <person name="Kuzmanovi N."/>
            <person name="Smalla K."/>
            <person name="Gronow S."/>
            <person name="PuBawska J."/>
        </authorList>
    </citation>
    <scope>NUCLEOTIDE SEQUENCE [LARGE SCALE GENOMIC DNA]</scope>
    <source>
        <strain evidence="3 4">1078</strain>
    </source>
</reference>
<dbReference type="InterPro" id="IPR035965">
    <property type="entry name" value="PAS-like_dom_sf"/>
</dbReference>
<dbReference type="Proteomes" id="UP000249499">
    <property type="component" value="Chromosome"/>
</dbReference>
<sequence length="360" mass="39442">MQSQKSTMTNPPAPRFLDRLKALGTSLVSAGNPAVRHLEQQLREKEATIAEQVEALAQGRRIFNRAAEAARIGIWQCSLPDETLTWTDVVYDIFDLPRDLQAGRAATLACYTPSSAKELQEKRRLAIETRSGFTMDAEIVTQKGNHRWIRITATVESEGDKPIRIFGIKQDITDAKLLFDRTRHLADFDMMTGLANRAQFQLRLAALCEEHDRSKAPAALLLVDLDGFKAVNDTYGHATGDACLIEAADRLRAVCNCAHLIARIGGDEFAVLLEQDAERGTVTDIASDIVQIVRRPMILGDLLLHIGASVGVALADGSSPSELFQRADTALYAAKAAGRNTFSIFEPSERQTLCAPRSAA</sequence>
<dbReference type="SMART" id="SM00086">
    <property type="entry name" value="PAC"/>
    <property type="match status" value="1"/>
</dbReference>
<dbReference type="InterPro" id="IPR052155">
    <property type="entry name" value="Biofilm_reg_signaling"/>
</dbReference>
<dbReference type="SMART" id="SM00267">
    <property type="entry name" value="GGDEF"/>
    <property type="match status" value="1"/>
</dbReference>
<feature type="domain" description="PAC" evidence="1">
    <location>
        <begin position="133"/>
        <end position="184"/>
    </location>
</feature>
<dbReference type="AlphaFoldDB" id="A0AAF1KRS2"/>
<accession>A0AAF1KRS2</accession>
<dbReference type="EMBL" id="CP117255">
    <property type="protein sequence ID" value="WFR94840.1"/>
    <property type="molecule type" value="Genomic_DNA"/>
</dbReference>
<dbReference type="InterPro" id="IPR029787">
    <property type="entry name" value="Nucleotide_cyclase"/>
</dbReference>
<feature type="domain" description="GGDEF" evidence="2">
    <location>
        <begin position="216"/>
        <end position="347"/>
    </location>
</feature>
<dbReference type="CDD" id="cd01949">
    <property type="entry name" value="GGDEF"/>
    <property type="match status" value="1"/>
</dbReference>
<gene>
    <name evidence="3" type="ORF">PR017_13640</name>
</gene>
<dbReference type="PROSITE" id="PS50113">
    <property type="entry name" value="PAC"/>
    <property type="match status" value="1"/>
</dbReference>
<dbReference type="InterPro" id="IPR000700">
    <property type="entry name" value="PAS-assoc_C"/>
</dbReference>
<reference evidence="4" key="2">
    <citation type="journal article" date="2023" name="MicrobiologyOpen">
        <title>Genomics of the tumorigenes clade of the family Rhizobiaceae and description of Rhizobium rhododendri sp. nov.</title>
        <authorList>
            <person name="Kuzmanovic N."/>
            <person name="diCenzo G.C."/>
            <person name="Bunk B."/>
            <person name="Sproeer C."/>
            <person name="Fruehling A."/>
            <person name="Neumann-Schaal M."/>
            <person name="Overmann J."/>
            <person name="Smalla K."/>
        </authorList>
    </citation>
    <scope>NUCLEOTIDE SEQUENCE [LARGE SCALE GENOMIC DNA]</scope>
    <source>
        <strain evidence="4">1078</strain>
    </source>
</reference>
<dbReference type="InterPro" id="IPR043128">
    <property type="entry name" value="Rev_trsase/Diguanyl_cyclase"/>
</dbReference>